<gene>
    <name evidence="8" type="ORF">P7K49_007568</name>
</gene>
<dbReference type="PANTHER" id="PTHR16675:SF251">
    <property type="entry name" value="HLA CLASS I HISTOCOMPATIBILITY ANTIGEN, C ALPHA CHAIN"/>
    <property type="match status" value="1"/>
</dbReference>
<evidence type="ECO:0000313" key="9">
    <source>
        <dbReference type="Proteomes" id="UP001266305"/>
    </source>
</evidence>
<evidence type="ECO:0000256" key="5">
    <source>
        <dbReference type="ARBA" id="ARBA00023136"/>
    </source>
</evidence>
<keyword evidence="4" id="KW-0391">Immunity</keyword>
<dbReference type="InterPro" id="IPR037055">
    <property type="entry name" value="MHC_I-like_Ag-recog_sf"/>
</dbReference>
<keyword evidence="9" id="KW-1185">Reference proteome</keyword>
<reference evidence="8 9" key="1">
    <citation type="submission" date="2023-05" db="EMBL/GenBank/DDBJ databases">
        <title>B98-5 Cell Line De Novo Hybrid Assembly: An Optical Mapping Approach.</title>
        <authorList>
            <person name="Kananen K."/>
            <person name="Auerbach J.A."/>
            <person name="Kautto E."/>
            <person name="Blachly J.S."/>
        </authorList>
    </citation>
    <scope>NUCLEOTIDE SEQUENCE [LARGE SCALE GENOMIC DNA]</scope>
    <source>
        <strain evidence="8">B95-8</strain>
        <tissue evidence="8">Cell line</tissue>
    </source>
</reference>
<feature type="compositionally biased region" description="Basic and acidic residues" evidence="7">
    <location>
        <begin position="108"/>
        <end position="119"/>
    </location>
</feature>
<dbReference type="Gene3D" id="3.30.500.10">
    <property type="entry name" value="MHC class I-like antigen recognition-like"/>
    <property type="match status" value="2"/>
</dbReference>
<dbReference type="SUPFAM" id="SSF54452">
    <property type="entry name" value="MHC antigen-recognition domain"/>
    <property type="match status" value="1"/>
</dbReference>
<comment type="subcellular location">
    <subcellularLocation>
        <location evidence="1">Membrane</location>
        <topology evidence="1">Single-pass membrane protein</topology>
    </subcellularLocation>
</comment>
<feature type="compositionally biased region" description="Basic and acidic residues" evidence="7">
    <location>
        <begin position="11"/>
        <end position="23"/>
    </location>
</feature>
<dbReference type="InterPro" id="IPR011162">
    <property type="entry name" value="MHC_I/II-like_Ag-recog"/>
</dbReference>
<accession>A0ABQ9VYU1</accession>
<organism evidence="8 9">
    <name type="scientific">Saguinus oedipus</name>
    <name type="common">Cotton-top tamarin</name>
    <name type="synonym">Oedipomidas oedipus</name>
    <dbReference type="NCBI Taxonomy" id="9490"/>
    <lineage>
        <taxon>Eukaryota</taxon>
        <taxon>Metazoa</taxon>
        <taxon>Chordata</taxon>
        <taxon>Craniata</taxon>
        <taxon>Vertebrata</taxon>
        <taxon>Euteleostomi</taxon>
        <taxon>Mammalia</taxon>
        <taxon>Eutheria</taxon>
        <taxon>Euarchontoglires</taxon>
        <taxon>Primates</taxon>
        <taxon>Haplorrhini</taxon>
        <taxon>Platyrrhini</taxon>
        <taxon>Cebidae</taxon>
        <taxon>Callitrichinae</taxon>
        <taxon>Saguinus</taxon>
    </lineage>
</organism>
<protein>
    <submittedName>
        <fullName evidence="8">Uncharacterized protein</fullName>
    </submittedName>
</protein>
<evidence type="ECO:0000256" key="7">
    <source>
        <dbReference type="SAM" id="MobiDB-lite"/>
    </source>
</evidence>
<feature type="region of interest" description="Disordered" evidence="7">
    <location>
        <begin position="45"/>
        <end position="69"/>
    </location>
</feature>
<dbReference type="InterPro" id="IPR050208">
    <property type="entry name" value="MHC_class-I_related"/>
</dbReference>
<feature type="region of interest" description="Disordered" evidence="7">
    <location>
        <begin position="1"/>
        <end position="24"/>
    </location>
</feature>
<keyword evidence="6" id="KW-0325">Glycoprotein</keyword>
<keyword evidence="3" id="KW-0732">Signal</keyword>
<comment type="caution">
    <text evidence="8">The sequence shown here is derived from an EMBL/GenBank/DDBJ whole genome shotgun (WGS) entry which is preliminary data.</text>
</comment>
<evidence type="ECO:0000313" key="8">
    <source>
        <dbReference type="EMBL" id="KAK2113302.1"/>
    </source>
</evidence>
<evidence type="ECO:0000256" key="6">
    <source>
        <dbReference type="ARBA" id="ARBA00023180"/>
    </source>
</evidence>
<dbReference type="EMBL" id="JASSZA010000004">
    <property type="protein sequence ID" value="KAK2113302.1"/>
    <property type="molecule type" value="Genomic_DNA"/>
</dbReference>
<keyword evidence="5" id="KW-0472">Membrane</keyword>
<sequence>MGYMEDTQIARFDRDASSPRMEPRAPWMEKSFRVNLQNLRGYYNQSVAGHDPSPFPTDGLGHPESPVAPNEDLRSWTIADLAAQITQLKWEVDNVAEKVPGVDPQTPGERKEDTGAGGY</sequence>
<evidence type="ECO:0000256" key="2">
    <source>
        <dbReference type="ARBA" id="ARBA00022451"/>
    </source>
</evidence>
<proteinExistence type="predicted"/>
<name>A0ABQ9VYU1_SAGOE</name>
<dbReference type="Proteomes" id="UP001266305">
    <property type="component" value="Unassembled WGS sequence"/>
</dbReference>
<keyword evidence="2" id="KW-0490">MHC I</keyword>
<evidence type="ECO:0000256" key="1">
    <source>
        <dbReference type="ARBA" id="ARBA00004167"/>
    </source>
</evidence>
<evidence type="ECO:0000256" key="4">
    <source>
        <dbReference type="ARBA" id="ARBA00022859"/>
    </source>
</evidence>
<feature type="region of interest" description="Disordered" evidence="7">
    <location>
        <begin position="98"/>
        <end position="119"/>
    </location>
</feature>
<dbReference type="PANTHER" id="PTHR16675">
    <property type="entry name" value="MHC CLASS I-RELATED"/>
    <property type="match status" value="1"/>
</dbReference>
<evidence type="ECO:0000256" key="3">
    <source>
        <dbReference type="ARBA" id="ARBA00022729"/>
    </source>
</evidence>